<dbReference type="InterPro" id="IPR019835">
    <property type="entry name" value="SWIB_domain"/>
</dbReference>
<accession>A0A833QKA1</accession>
<sequence>MAALSPLCLSSPFSPPPPASLPPATISTSIRFPIRRCQLSLLSVRAAVSAKDTPAPRQPRGIMKPTPITPELQVIVGVPEISRTQALKHVWAYIKEHELQDPNNKKIILCDEKLKKIFGKDQVGLLEVTKLLNPHFKKKE</sequence>
<dbReference type="Gene3D" id="1.10.245.10">
    <property type="entry name" value="SWIB/MDM2 domain"/>
    <property type="match status" value="1"/>
</dbReference>
<dbReference type="PANTHER" id="PTHR13844">
    <property type="entry name" value="SWI/SNF-RELATED MATRIX-ASSOCIATED ACTIN-DEPENDENT REGULATOR OF CHROMATIN SUBFAMILY D"/>
    <property type="match status" value="1"/>
</dbReference>
<feature type="domain" description="DM2" evidence="1">
    <location>
        <begin position="61"/>
        <end position="138"/>
    </location>
</feature>
<evidence type="ECO:0000313" key="2">
    <source>
        <dbReference type="EMBL" id="KAF3324024.1"/>
    </source>
</evidence>
<name>A0A833QKA1_9POAL</name>
<organism evidence="2 3">
    <name type="scientific">Carex littledalei</name>
    <dbReference type="NCBI Taxonomy" id="544730"/>
    <lineage>
        <taxon>Eukaryota</taxon>
        <taxon>Viridiplantae</taxon>
        <taxon>Streptophyta</taxon>
        <taxon>Embryophyta</taxon>
        <taxon>Tracheophyta</taxon>
        <taxon>Spermatophyta</taxon>
        <taxon>Magnoliopsida</taxon>
        <taxon>Liliopsida</taxon>
        <taxon>Poales</taxon>
        <taxon>Cyperaceae</taxon>
        <taxon>Cyperoideae</taxon>
        <taxon>Cariceae</taxon>
        <taxon>Carex</taxon>
        <taxon>Carex subgen. Euthyceras</taxon>
    </lineage>
</organism>
<dbReference type="EMBL" id="SWLB01000022">
    <property type="protein sequence ID" value="KAF3324024.1"/>
    <property type="molecule type" value="Genomic_DNA"/>
</dbReference>
<protein>
    <submittedName>
        <fullName evidence="2">Upstream activation factor subunit spp27</fullName>
    </submittedName>
</protein>
<dbReference type="SMART" id="SM00151">
    <property type="entry name" value="SWIB"/>
    <property type="match status" value="1"/>
</dbReference>
<reference evidence="2" key="1">
    <citation type="submission" date="2020-01" db="EMBL/GenBank/DDBJ databases">
        <title>Genome sequence of Kobresia littledalei, the first chromosome-level genome in the family Cyperaceae.</title>
        <authorList>
            <person name="Qu G."/>
        </authorList>
    </citation>
    <scope>NUCLEOTIDE SEQUENCE</scope>
    <source>
        <strain evidence="2">C.B.Clarke</strain>
        <tissue evidence="2">Leaf</tissue>
    </source>
</reference>
<evidence type="ECO:0000259" key="1">
    <source>
        <dbReference type="PROSITE" id="PS51925"/>
    </source>
</evidence>
<dbReference type="CDD" id="cd10567">
    <property type="entry name" value="SWIB-MDM2_like"/>
    <property type="match status" value="1"/>
</dbReference>
<dbReference type="InterPro" id="IPR003121">
    <property type="entry name" value="SWIB_MDM2_domain"/>
</dbReference>
<comment type="caution">
    <text evidence="2">The sequence shown here is derived from an EMBL/GenBank/DDBJ whole genome shotgun (WGS) entry which is preliminary data.</text>
</comment>
<dbReference type="AlphaFoldDB" id="A0A833QKA1"/>
<keyword evidence="3" id="KW-1185">Reference proteome</keyword>
<proteinExistence type="predicted"/>
<dbReference type="PROSITE" id="PS51925">
    <property type="entry name" value="SWIB_MDM2"/>
    <property type="match status" value="1"/>
</dbReference>
<dbReference type="Proteomes" id="UP000623129">
    <property type="component" value="Unassembled WGS sequence"/>
</dbReference>
<dbReference type="Pfam" id="PF02201">
    <property type="entry name" value="SWIB"/>
    <property type="match status" value="1"/>
</dbReference>
<dbReference type="OrthoDB" id="10251073at2759"/>
<gene>
    <name evidence="2" type="ORF">FCM35_KLT11491</name>
</gene>
<evidence type="ECO:0000313" key="3">
    <source>
        <dbReference type="Proteomes" id="UP000623129"/>
    </source>
</evidence>
<dbReference type="InterPro" id="IPR036885">
    <property type="entry name" value="SWIB_MDM2_dom_sf"/>
</dbReference>
<dbReference type="SUPFAM" id="SSF47592">
    <property type="entry name" value="SWIB/MDM2 domain"/>
    <property type="match status" value="1"/>
</dbReference>